<dbReference type="Proteomes" id="UP000502006">
    <property type="component" value="Chromosome"/>
</dbReference>
<accession>A0AAE7DQ98</accession>
<evidence type="ECO:0000313" key="2">
    <source>
        <dbReference type="Proteomes" id="UP000502006"/>
    </source>
</evidence>
<dbReference type="AlphaFoldDB" id="A0AAE7DQ98"/>
<dbReference type="RefSeq" id="WP_171269021.1">
    <property type="nucleotide sequence ID" value="NZ_CP038444.1"/>
</dbReference>
<name>A0AAE7DQ98_AERME</name>
<proteinExistence type="predicted"/>
<dbReference type="EMBL" id="CP038444">
    <property type="protein sequence ID" value="QJT31079.1"/>
    <property type="molecule type" value="Genomic_DNA"/>
</dbReference>
<sequence length="103" mass="10862">MADFFNPDVSAAVVAAKFCRVVIYSAVRGWCGERMQLEVADEIAALGHTDCQRGAGHWLVQGATPERVAEEAARLRAAPVLVLRGGVANGAVDNLEGEGLANQ</sequence>
<gene>
    <name evidence="1" type="ORF">E4186_13480</name>
</gene>
<reference evidence="1 2" key="1">
    <citation type="submission" date="2019-03" db="EMBL/GenBank/DDBJ databases">
        <title>Novel transposon Tn6433 accelerates the dissemination of tet(E) in Aeromonas from aerobic biofilm under oxytetracycline stress.</title>
        <authorList>
            <person name="Shi Y."/>
            <person name="Tian Z."/>
            <person name="Zhang Y."/>
            <person name="Zhang H."/>
            <person name="Yang M."/>
        </authorList>
    </citation>
    <scope>NUCLEOTIDE SEQUENCE [LARGE SCALE GENOMIC DNA]</scope>
    <source>
        <strain evidence="1 2">T5-8</strain>
    </source>
</reference>
<evidence type="ECO:0000313" key="1">
    <source>
        <dbReference type="EMBL" id="QJT31079.1"/>
    </source>
</evidence>
<protein>
    <submittedName>
        <fullName evidence="1">Uncharacterized protein</fullName>
    </submittedName>
</protein>
<organism evidence="1 2">
    <name type="scientific">Aeromonas media</name>
    <dbReference type="NCBI Taxonomy" id="651"/>
    <lineage>
        <taxon>Bacteria</taxon>
        <taxon>Pseudomonadati</taxon>
        <taxon>Pseudomonadota</taxon>
        <taxon>Gammaproteobacteria</taxon>
        <taxon>Aeromonadales</taxon>
        <taxon>Aeromonadaceae</taxon>
        <taxon>Aeromonas</taxon>
    </lineage>
</organism>